<dbReference type="GO" id="GO:0032259">
    <property type="term" value="P:methylation"/>
    <property type="evidence" value="ECO:0007669"/>
    <property type="project" value="UniProtKB-KW"/>
</dbReference>
<protein>
    <submittedName>
        <fullName evidence="6">S-adenosyl-L-methionine-dependent methyltransferase</fullName>
    </submittedName>
</protein>
<accession>A0A4Q9P254</accession>
<keyword evidence="5" id="KW-1133">Transmembrane helix</keyword>
<name>A0A4Q9P254_9APHY</name>
<feature type="transmembrane region" description="Helical" evidence="5">
    <location>
        <begin position="107"/>
        <end position="129"/>
    </location>
</feature>
<keyword evidence="5" id="KW-0812">Transmembrane</keyword>
<dbReference type="GO" id="GO:0006596">
    <property type="term" value="P:polyamine biosynthetic process"/>
    <property type="evidence" value="ECO:0007669"/>
    <property type="project" value="UniProtKB-UniRule"/>
</dbReference>
<dbReference type="InterPro" id="IPR029063">
    <property type="entry name" value="SAM-dependent_MTases_sf"/>
</dbReference>
<dbReference type="PROSITE" id="PS51006">
    <property type="entry name" value="PABS_2"/>
    <property type="match status" value="1"/>
</dbReference>
<dbReference type="GO" id="GO:0008168">
    <property type="term" value="F:methyltransferase activity"/>
    <property type="evidence" value="ECO:0007669"/>
    <property type="project" value="UniProtKB-KW"/>
</dbReference>
<organism evidence="6 7">
    <name type="scientific">Dichomitus squalens</name>
    <dbReference type="NCBI Taxonomy" id="114155"/>
    <lineage>
        <taxon>Eukaryota</taxon>
        <taxon>Fungi</taxon>
        <taxon>Dikarya</taxon>
        <taxon>Basidiomycota</taxon>
        <taxon>Agaricomycotina</taxon>
        <taxon>Agaricomycetes</taxon>
        <taxon>Polyporales</taxon>
        <taxon>Polyporaceae</taxon>
        <taxon>Dichomitus</taxon>
    </lineage>
</organism>
<evidence type="ECO:0000256" key="4">
    <source>
        <dbReference type="SAM" id="MobiDB-lite"/>
    </source>
</evidence>
<evidence type="ECO:0000256" key="2">
    <source>
        <dbReference type="ARBA" id="ARBA00022679"/>
    </source>
</evidence>
<dbReference type="AlphaFoldDB" id="A0A4Q9P254"/>
<keyword evidence="5" id="KW-0472">Membrane</keyword>
<keyword evidence="2 6" id="KW-0808">Transferase</keyword>
<dbReference type="EMBL" id="ML145125">
    <property type="protein sequence ID" value="TBU58415.1"/>
    <property type="molecule type" value="Genomic_DNA"/>
</dbReference>
<keyword evidence="3" id="KW-0620">Polyamine biosynthesis</keyword>
<sequence length="642" mass="69329">MSSQAQQKTNTKSNILHVALTRVAAIGVLLGLSLVTWAYRRALEPQYGSAPTTLHLSKIVWSASILGSIAPTVPLSRATLGLALLLYALPTSSYWVAAYTARLGDPILGPVATHLTVLLPVLSLGVALVKALQEAPYAEGDSKSPQSSITLPVCATAINSLQGLWPIVTVLSSAPEDQVFLQLGTAAMACWAIAPFLPDVGAPPPGATKSLAAAPDPATPDPRGKRKKGKHEKEATAHSTTTAPPPPVRKEASAGMARIRLALIPVLPYLTHTVLRGPTLPHPLLEPWTHPSYPLRILSSEQSAYSGVVVVGESLGSQNSSGIENMRYLRAGHSLLGGVWVGPKAVTTERDLLLQDAAGDKLGDSVYTAFILQEATLLAKKAGNARPKNALIVGLGTGIAATSFIRHNLSTTIVEIDPAVYDAARRFFGLADPHQVFLEDARGWVHNRSEVVKAQAESVNLATFEPFDVVVHDCFSGGGIPSHLYTHQLWQELKNIIRSDAIIAVNYAGEITSDSAKAIVLTLRSVFPQCRAFYDAMEPSANAVDEFQNWVFFCTPSSEPLEFRKAVASDFLGSYLRRHILSSLEEREGDISGLGTDIAEDKRERFILKDLANPLGDWQQKDAIHHWKIMRAVLPDVFWETY</sequence>
<feature type="transmembrane region" description="Helical" evidence="5">
    <location>
        <begin position="82"/>
        <end position="101"/>
    </location>
</feature>
<dbReference type="NCBIfam" id="NF037959">
    <property type="entry name" value="MFS_SpdSyn"/>
    <property type="match status" value="1"/>
</dbReference>
<dbReference type="PANTHER" id="PTHR43317:SF1">
    <property type="entry name" value="THERMOSPERMINE SYNTHASE ACAULIS5"/>
    <property type="match status" value="1"/>
</dbReference>
<evidence type="ECO:0000256" key="5">
    <source>
        <dbReference type="SAM" id="Phobius"/>
    </source>
</evidence>
<dbReference type="PANTHER" id="PTHR43317">
    <property type="entry name" value="THERMOSPERMINE SYNTHASE ACAULIS5"/>
    <property type="match status" value="1"/>
</dbReference>
<keyword evidence="7" id="KW-1185">Reference proteome</keyword>
<feature type="transmembrane region" description="Helical" evidence="5">
    <location>
        <begin position="20"/>
        <end position="39"/>
    </location>
</feature>
<evidence type="ECO:0000313" key="6">
    <source>
        <dbReference type="EMBL" id="TBU58415.1"/>
    </source>
</evidence>
<proteinExistence type="inferred from homology"/>
<dbReference type="Proteomes" id="UP000292082">
    <property type="component" value="Unassembled WGS sequence"/>
</dbReference>
<comment type="similarity">
    <text evidence="1">Belongs to the spermidine/spermine synthase family.</text>
</comment>
<evidence type="ECO:0000313" key="7">
    <source>
        <dbReference type="Proteomes" id="UP000292082"/>
    </source>
</evidence>
<dbReference type="Gene3D" id="3.40.50.150">
    <property type="entry name" value="Vaccinia Virus protein VP39"/>
    <property type="match status" value="1"/>
</dbReference>
<dbReference type="SUPFAM" id="SSF53335">
    <property type="entry name" value="S-adenosyl-L-methionine-dependent methyltransferases"/>
    <property type="match status" value="1"/>
</dbReference>
<dbReference type="CDD" id="cd02440">
    <property type="entry name" value="AdoMet_MTases"/>
    <property type="match status" value="1"/>
</dbReference>
<gene>
    <name evidence="6" type="ORF">BD310DRAFT_851371</name>
</gene>
<feature type="region of interest" description="Disordered" evidence="4">
    <location>
        <begin position="204"/>
        <end position="251"/>
    </location>
</feature>
<keyword evidence="6" id="KW-0489">Methyltransferase</keyword>
<dbReference type="Pfam" id="PF01564">
    <property type="entry name" value="Spermine_synth"/>
    <property type="match status" value="1"/>
</dbReference>
<evidence type="ECO:0000256" key="1">
    <source>
        <dbReference type="ARBA" id="ARBA00007867"/>
    </source>
</evidence>
<dbReference type="InterPro" id="IPR030374">
    <property type="entry name" value="PABS"/>
</dbReference>
<evidence type="ECO:0000256" key="3">
    <source>
        <dbReference type="ARBA" id="ARBA00023115"/>
    </source>
</evidence>
<reference evidence="6 7" key="1">
    <citation type="submission" date="2019-01" db="EMBL/GenBank/DDBJ databases">
        <title>Draft genome sequences of three monokaryotic isolates of the white-rot basidiomycete fungus Dichomitus squalens.</title>
        <authorList>
            <consortium name="DOE Joint Genome Institute"/>
            <person name="Lopez S.C."/>
            <person name="Andreopoulos B."/>
            <person name="Pangilinan J."/>
            <person name="Lipzen A."/>
            <person name="Riley R."/>
            <person name="Ahrendt S."/>
            <person name="Ng V."/>
            <person name="Barry K."/>
            <person name="Daum C."/>
            <person name="Grigoriev I.V."/>
            <person name="Hilden K.S."/>
            <person name="Makela M.R."/>
            <person name="de Vries R.P."/>
        </authorList>
    </citation>
    <scope>NUCLEOTIDE SEQUENCE [LARGE SCALE GENOMIC DNA]</scope>
    <source>
        <strain evidence="6 7">CBS 464.89</strain>
    </source>
</reference>